<organism evidence="12 13">
    <name type="scientific">Streptomyces hazeniae</name>
    <dbReference type="NCBI Taxonomy" id="3075538"/>
    <lineage>
        <taxon>Bacteria</taxon>
        <taxon>Bacillati</taxon>
        <taxon>Actinomycetota</taxon>
        <taxon>Actinomycetes</taxon>
        <taxon>Kitasatosporales</taxon>
        <taxon>Streptomycetaceae</taxon>
        <taxon>Streptomyces</taxon>
    </lineage>
</organism>
<feature type="transmembrane region" description="Helical" evidence="10">
    <location>
        <begin position="269"/>
        <end position="286"/>
    </location>
</feature>
<evidence type="ECO:0000256" key="9">
    <source>
        <dbReference type="ARBA" id="ARBA00023201"/>
    </source>
</evidence>
<evidence type="ECO:0000256" key="7">
    <source>
        <dbReference type="ARBA" id="ARBA00023065"/>
    </source>
</evidence>
<feature type="transmembrane region" description="Helical" evidence="10">
    <location>
        <begin position="53"/>
        <end position="75"/>
    </location>
</feature>
<dbReference type="Pfam" id="PF00999">
    <property type="entry name" value="Na_H_Exchanger"/>
    <property type="match status" value="1"/>
</dbReference>
<keyword evidence="3 10" id="KW-1003">Cell membrane</keyword>
<reference evidence="13" key="1">
    <citation type="submission" date="2023-07" db="EMBL/GenBank/DDBJ databases">
        <title>30 novel species of actinomycetes from the DSMZ collection.</title>
        <authorList>
            <person name="Nouioui I."/>
        </authorList>
    </citation>
    <scope>NUCLEOTIDE SEQUENCE [LARGE SCALE GENOMIC DNA]</scope>
    <source>
        <strain evidence="13">DSM 42041</strain>
    </source>
</reference>
<evidence type="ECO:0000256" key="4">
    <source>
        <dbReference type="ARBA" id="ARBA00022692"/>
    </source>
</evidence>
<keyword evidence="7 10" id="KW-0406">Ion transport</keyword>
<protein>
    <submittedName>
        <fullName evidence="12">Na+/H+ antiporter</fullName>
    </submittedName>
</protein>
<keyword evidence="5 10" id="KW-1133">Transmembrane helix</keyword>
<feature type="transmembrane region" description="Helical" evidence="10">
    <location>
        <begin position="298"/>
        <end position="322"/>
    </location>
</feature>
<dbReference type="InterPro" id="IPR006153">
    <property type="entry name" value="Cation/H_exchanger_TM"/>
</dbReference>
<keyword evidence="10" id="KW-0050">Antiport</keyword>
<keyword evidence="9 10" id="KW-0739">Sodium transport</keyword>
<evidence type="ECO:0000259" key="11">
    <source>
        <dbReference type="Pfam" id="PF00999"/>
    </source>
</evidence>
<keyword evidence="13" id="KW-1185">Reference proteome</keyword>
<keyword evidence="6 10" id="KW-0915">Sodium</keyword>
<feature type="transmembrane region" description="Helical" evidence="10">
    <location>
        <begin position="82"/>
        <end position="104"/>
    </location>
</feature>
<evidence type="ECO:0000256" key="6">
    <source>
        <dbReference type="ARBA" id="ARBA00023053"/>
    </source>
</evidence>
<feature type="domain" description="Cation/H+ exchanger transmembrane" evidence="11">
    <location>
        <begin position="13"/>
        <end position="400"/>
    </location>
</feature>
<keyword evidence="4 10" id="KW-0812">Transmembrane</keyword>
<feature type="transmembrane region" description="Helical" evidence="10">
    <location>
        <begin position="231"/>
        <end position="248"/>
    </location>
</feature>
<dbReference type="NCBIfam" id="TIGR00831">
    <property type="entry name" value="a_cpa1"/>
    <property type="match status" value="1"/>
</dbReference>
<gene>
    <name evidence="12" type="ORF">RM572_14975</name>
</gene>
<sequence length="525" mass="56153">MEGPALIALLTGALAVSALARRLGVAAPLLLVAVGLALSFLPGIPDYRIEPELVLLLVLPPLLYSAALDSSYLRFRDNLRPIGLLAVGLVLFTTLMIGLAAWWIVPGMPLGPALVLGAVLSPPDAVAATAIGRRLGLPRRVMTVLSGESLVNDATALTAFRVAVASVVGAGYTLLSGLGVFALAALGGAAIGWAVGWTVHRVRRVLPGDLAGALGLLVPFGSYLVAEEVHASGVLAVVVAGLYLGHRAPEVAAASRLQDAAVWKAADTVLEAFVFALIGLQLRGIVEDLDTGLPHLLAAGALLTVVIVLTRFAWVFPATYLPRRLSARLRARDPAPPWQYPTVLSWAGMRGVVSLAAAFAIPRTVDSGAPFPAREEIVFLAFFVTVATLLLHGTTLPALIRRLGAQGGEDYVDRLHEAEAQHNAARAALARLDALADDTPAHQPVLDSLRRQAEARSNAAWERLGRPDPEGVERPSVVHRRLRREMLAAEREVFVRLRNERRIDEEVMRRVMRELDLEEAALERE</sequence>
<comment type="caution">
    <text evidence="10">Lacks conserved residue(s) required for the propagation of feature annotation.</text>
</comment>
<evidence type="ECO:0000256" key="10">
    <source>
        <dbReference type="RuleBase" id="RU366002"/>
    </source>
</evidence>
<accession>A0ABU2NUZ4</accession>
<evidence type="ECO:0000256" key="1">
    <source>
        <dbReference type="ARBA" id="ARBA00004651"/>
    </source>
</evidence>
<evidence type="ECO:0000313" key="12">
    <source>
        <dbReference type="EMBL" id="MDT0380063.1"/>
    </source>
</evidence>
<dbReference type="Proteomes" id="UP001183414">
    <property type="component" value="Unassembled WGS sequence"/>
</dbReference>
<evidence type="ECO:0000313" key="13">
    <source>
        <dbReference type="Proteomes" id="UP001183414"/>
    </source>
</evidence>
<evidence type="ECO:0000256" key="8">
    <source>
        <dbReference type="ARBA" id="ARBA00023136"/>
    </source>
</evidence>
<evidence type="ECO:0000256" key="3">
    <source>
        <dbReference type="ARBA" id="ARBA00022475"/>
    </source>
</evidence>
<comment type="similarity">
    <text evidence="10">Belongs to the monovalent cation:proton antiporter 1 (CPA1) transporter (TC 2.A.36) family.</text>
</comment>
<proteinExistence type="inferred from homology"/>
<keyword evidence="2 10" id="KW-0813">Transport</keyword>
<evidence type="ECO:0000256" key="2">
    <source>
        <dbReference type="ARBA" id="ARBA00022448"/>
    </source>
</evidence>
<feature type="transmembrane region" description="Helical" evidence="10">
    <location>
        <begin position="178"/>
        <end position="199"/>
    </location>
</feature>
<evidence type="ECO:0000256" key="5">
    <source>
        <dbReference type="ARBA" id="ARBA00022989"/>
    </source>
</evidence>
<comment type="function">
    <text evidence="10">Na(+)/H(+) antiporter that extrudes sodium in exchange for external protons.</text>
</comment>
<dbReference type="EMBL" id="JAVREQ010000012">
    <property type="protein sequence ID" value="MDT0380063.1"/>
    <property type="molecule type" value="Genomic_DNA"/>
</dbReference>
<name>A0ABU2NUZ4_9ACTN</name>
<feature type="transmembrane region" description="Helical" evidence="10">
    <location>
        <begin position="343"/>
        <end position="365"/>
    </location>
</feature>
<dbReference type="InterPro" id="IPR004705">
    <property type="entry name" value="Cation/H_exchanger_CPA1_bac"/>
</dbReference>
<dbReference type="PANTHER" id="PTHR10110">
    <property type="entry name" value="SODIUM/HYDROGEN EXCHANGER"/>
    <property type="match status" value="1"/>
</dbReference>
<comment type="subcellular location">
    <subcellularLocation>
        <location evidence="1 10">Cell membrane</location>
        <topology evidence="1 10">Multi-pass membrane protein</topology>
    </subcellularLocation>
</comment>
<dbReference type="PANTHER" id="PTHR10110:SF86">
    <property type="entry name" value="SODIUM_HYDROGEN EXCHANGER 7"/>
    <property type="match status" value="1"/>
</dbReference>
<comment type="caution">
    <text evidence="12">The sequence shown here is derived from an EMBL/GenBank/DDBJ whole genome shotgun (WGS) entry which is preliminary data.</text>
</comment>
<feature type="transmembrane region" description="Helical" evidence="10">
    <location>
        <begin position="377"/>
        <end position="400"/>
    </location>
</feature>
<dbReference type="RefSeq" id="WP_311673837.1">
    <property type="nucleotide sequence ID" value="NZ_JAVREQ010000012.1"/>
</dbReference>
<keyword evidence="8 10" id="KW-0472">Membrane</keyword>
<feature type="transmembrane region" description="Helical" evidence="10">
    <location>
        <begin position="206"/>
        <end position="225"/>
    </location>
</feature>
<dbReference type="InterPro" id="IPR018422">
    <property type="entry name" value="Cation/H_exchanger_CPA1"/>
</dbReference>
<dbReference type="Gene3D" id="6.10.140.1330">
    <property type="match status" value="1"/>
</dbReference>